<organism evidence="1">
    <name type="scientific">Rheinheimera sp. BAL341</name>
    <dbReference type="NCBI Taxonomy" id="1708203"/>
    <lineage>
        <taxon>Bacteria</taxon>
        <taxon>Pseudomonadati</taxon>
        <taxon>Pseudomonadota</taxon>
        <taxon>Gammaproteobacteria</taxon>
        <taxon>Chromatiales</taxon>
        <taxon>Chromatiaceae</taxon>
        <taxon>Rheinheimera</taxon>
    </lineage>
</organism>
<name>A0A486XKB0_9GAMM</name>
<gene>
    <name evidence="1" type="ORF">BAL341_420</name>
</gene>
<reference evidence="1" key="1">
    <citation type="submission" date="2019-04" db="EMBL/GenBank/DDBJ databases">
        <authorList>
            <person name="Brambilla D."/>
        </authorList>
    </citation>
    <scope>NUCLEOTIDE SEQUENCE</scope>
    <source>
        <strain evidence="1">BAL1</strain>
    </source>
</reference>
<sequence>MAPNMVIILNNAQGLLGAANLHLMGPMVNLPFLMQLSLAV</sequence>
<accession>A0A486XKB0</accession>
<proteinExistence type="predicted"/>
<dbReference type="EMBL" id="CAAJGR010000050">
    <property type="protein sequence ID" value="VHO01846.1"/>
    <property type="molecule type" value="Genomic_DNA"/>
</dbReference>
<evidence type="ECO:0000313" key="1">
    <source>
        <dbReference type="EMBL" id="VHO01846.1"/>
    </source>
</evidence>
<dbReference type="AlphaFoldDB" id="A0A486XKB0"/>
<protein>
    <submittedName>
        <fullName evidence="1">Uncharacterized protein</fullName>
    </submittedName>
</protein>